<dbReference type="Pfam" id="PF08837">
    <property type="entry name" value="DUF1810"/>
    <property type="match status" value="1"/>
</dbReference>
<sequence>MASPIRNGRKQSQWMWSIVPQLAGLGVSETARFYAIKDLQEVDDFLKHPRLGSRLIKISNAMLQLAGKSAHQILGNPDQMKLHVSMTLFILLNQTDPLFQAVLATYLNSLVDQRTLTIVNNSSSASYLK</sequence>
<dbReference type="Gene3D" id="1.25.40.380">
    <property type="entry name" value="Protein of unknown function DUF1810"/>
    <property type="match status" value="1"/>
</dbReference>
<dbReference type="SUPFAM" id="SSF140736">
    <property type="entry name" value="Rv1873-like"/>
    <property type="match status" value="1"/>
</dbReference>
<evidence type="ECO:0000313" key="1">
    <source>
        <dbReference type="EMBL" id="MFD2935308.1"/>
    </source>
</evidence>
<dbReference type="EMBL" id="JBHUOM010000012">
    <property type="protein sequence ID" value="MFD2935308.1"/>
    <property type="molecule type" value="Genomic_DNA"/>
</dbReference>
<protein>
    <submittedName>
        <fullName evidence="1">DUF1810 domain-containing protein</fullName>
    </submittedName>
</protein>
<dbReference type="InterPro" id="IPR014937">
    <property type="entry name" value="DUF1810"/>
</dbReference>
<reference evidence="2" key="1">
    <citation type="journal article" date="2019" name="Int. J. Syst. Evol. Microbiol.">
        <title>The Global Catalogue of Microorganisms (GCM) 10K type strain sequencing project: providing services to taxonomists for standard genome sequencing and annotation.</title>
        <authorList>
            <consortium name="The Broad Institute Genomics Platform"/>
            <consortium name="The Broad Institute Genome Sequencing Center for Infectious Disease"/>
            <person name="Wu L."/>
            <person name="Ma J."/>
        </authorList>
    </citation>
    <scope>NUCLEOTIDE SEQUENCE [LARGE SCALE GENOMIC DNA]</scope>
    <source>
        <strain evidence="2">KCTC 52490</strain>
    </source>
</reference>
<dbReference type="Proteomes" id="UP001597512">
    <property type="component" value="Unassembled WGS sequence"/>
</dbReference>
<evidence type="ECO:0000313" key="2">
    <source>
        <dbReference type="Proteomes" id="UP001597512"/>
    </source>
</evidence>
<comment type="caution">
    <text evidence="1">The sequence shown here is derived from an EMBL/GenBank/DDBJ whole genome shotgun (WGS) entry which is preliminary data.</text>
</comment>
<accession>A0ABW6ALM1</accession>
<dbReference type="InterPro" id="IPR036287">
    <property type="entry name" value="Rv1873-like_sf"/>
</dbReference>
<organism evidence="1 2">
    <name type="scientific">Spirosoma flavum</name>
    <dbReference type="NCBI Taxonomy" id="2048557"/>
    <lineage>
        <taxon>Bacteria</taxon>
        <taxon>Pseudomonadati</taxon>
        <taxon>Bacteroidota</taxon>
        <taxon>Cytophagia</taxon>
        <taxon>Cytophagales</taxon>
        <taxon>Cytophagaceae</taxon>
        <taxon>Spirosoma</taxon>
    </lineage>
</organism>
<gene>
    <name evidence="1" type="ORF">ACFS25_16080</name>
</gene>
<name>A0ABW6ALM1_9BACT</name>
<dbReference type="RefSeq" id="WP_381503103.1">
    <property type="nucleotide sequence ID" value="NZ_JBHUOM010000012.1"/>
</dbReference>
<keyword evidence="2" id="KW-1185">Reference proteome</keyword>
<proteinExistence type="predicted"/>